<evidence type="ECO:0000313" key="2">
    <source>
        <dbReference type="EMBL" id="SEI92798.1"/>
    </source>
</evidence>
<accession>A0A1H6UKH5</accession>
<dbReference type="EMBL" id="FNZH01000001">
    <property type="protein sequence ID" value="SEI92798.1"/>
    <property type="molecule type" value="Genomic_DNA"/>
</dbReference>
<keyword evidence="3" id="KW-1185">Reference proteome</keyword>
<proteinExistence type="predicted"/>
<dbReference type="Proteomes" id="UP000199403">
    <property type="component" value="Unassembled WGS sequence"/>
</dbReference>
<evidence type="ECO:0000256" key="1">
    <source>
        <dbReference type="SAM" id="SignalP"/>
    </source>
</evidence>
<feature type="chain" id="PRO_5011599238" evidence="1">
    <location>
        <begin position="30"/>
        <end position="560"/>
    </location>
</feature>
<evidence type="ECO:0000313" key="3">
    <source>
        <dbReference type="Proteomes" id="UP000199403"/>
    </source>
</evidence>
<organism evidence="2 3">
    <name type="scientific">Cyclobacterium xiamenense</name>
    <dbReference type="NCBI Taxonomy" id="1297121"/>
    <lineage>
        <taxon>Bacteria</taxon>
        <taxon>Pseudomonadati</taxon>
        <taxon>Bacteroidota</taxon>
        <taxon>Cytophagia</taxon>
        <taxon>Cytophagales</taxon>
        <taxon>Cyclobacteriaceae</taxon>
        <taxon>Cyclobacterium</taxon>
    </lineage>
</organism>
<dbReference type="RefSeq" id="WP_244891073.1">
    <property type="nucleotide sequence ID" value="NZ_FNZH01000001.1"/>
</dbReference>
<gene>
    <name evidence="2" type="ORF">SAMN05192553_101887</name>
</gene>
<feature type="signal peptide" evidence="1">
    <location>
        <begin position="1"/>
        <end position="29"/>
    </location>
</feature>
<sequence>MYRSPFRKSSFNNPLISSFLVALSLIVYAACQPAVIEPDENELSQAMQNGYLAHEGYTRSLSFVNDWLAHADPETGLIPRNLRESADIWNAQDAAADNYPFMVMTASILDKSLYEGRLAAILETEKRLTNRLDRLPDTYSFSKKGFDRAEVNKDAIIFGASEYVKDGLLPLTEYIGQTPWSDRMRDILDDIWKNASYETPYGRIPSLNVEVNGELLQVLSRVYWMSGDKKYLEWALRLGDYYLLDEHHPTDDFEILRLRDHGCEIVSGLCELYLTTAHTDEGKKNAYQPAIYRMLDRILEVGTNEHGLFYNQINPQTGEILDEGIADTWGYTFNAYYSVYLLDQYEPYREAVIRALENLDQYAYYDWERGSSDGYADAIESALNLYNREPLPETKAWIDSQTQHMWSLQDSAYRPDTEAYRGNGIIEGWHGDGNFARTTLMYCLWKTQGVTAEPWQPELYLGAVARDSGVLVSLLSEEAWEGKITFDRARHRHIFQLPLDYPRINQLPEWFVVAPDKKYRVTFPTGNTSGTYRGEELLEGLALKLEKNQQISLIIQPLEH</sequence>
<dbReference type="AlphaFoldDB" id="A0A1H6UKH5"/>
<protein>
    <submittedName>
        <fullName evidence="2">Uncharacterized protein</fullName>
    </submittedName>
</protein>
<dbReference type="SUPFAM" id="SSF48208">
    <property type="entry name" value="Six-hairpin glycosidases"/>
    <property type="match status" value="1"/>
</dbReference>
<dbReference type="GO" id="GO:0005975">
    <property type="term" value="P:carbohydrate metabolic process"/>
    <property type="evidence" value="ECO:0007669"/>
    <property type="project" value="InterPro"/>
</dbReference>
<reference evidence="3" key="1">
    <citation type="submission" date="2016-10" db="EMBL/GenBank/DDBJ databases">
        <authorList>
            <person name="Varghese N."/>
            <person name="Submissions S."/>
        </authorList>
    </citation>
    <scope>NUCLEOTIDE SEQUENCE [LARGE SCALE GENOMIC DNA]</scope>
    <source>
        <strain evidence="3">IBRC-M 10761</strain>
    </source>
</reference>
<name>A0A1H6UKH5_9BACT</name>
<keyword evidence="1" id="KW-0732">Signal</keyword>
<dbReference type="InterPro" id="IPR008928">
    <property type="entry name" value="6-hairpin_glycosidase_sf"/>
</dbReference>
<dbReference type="STRING" id="1416801.SAMN05192553_101887"/>